<comment type="similarity">
    <text evidence="1">Belongs to the histone deacetylase family.</text>
</comment>
<dbReference type="EMBL" id="JAQIBD010000001">
    <property type="protein sequence ID" value="MDM5270727.1"/>
    <property type="molecule type" value="Genomic_DNA"/>
</dbReference>
<dbReference type="RefSeq" id="WP_289412003.1">
    <property type="nucleotide sequence ID" value="NZ_JAQIBD010000001.1"/>
</dbReference>
<dbReference type="PANTHER" id="PTHR10625:SF10">
    <property type="entry name" value="HISTONE DEACETYLASE HDAC1"/>
    <property type="match status" value="1"/>
</dbReference>
<dbReference type="PRINTS" id="PR01270">
    <property type="entry name" value="HDASUPER"/>
</dbReference>
<feature type="domain" description="Histone deacetylase" evidence="2">
    <location>
        <begin position="20"/>
        <end position="300"/>
    </location>
</feature>
<reference evidence="3" key="1">
    <citation type="submission" date="2023-01" db="EMBL/GenBank/DDBJ databases">
        <title>Sulfurovum sp. zt1-1 genome assembly.</title>
        <authorList>
            <person name="Wang J."/>
        </authorList>
    </citation>
    <scope>NUCLEOTIDE SEQUENCE</scope>
    <source>
        <strain evidence="3">Zt1-1</strain>
    </source>
</reference>
<comment type="caution">
    <text evidence="3">The sequence shown here is derived from an EMBL/GenBank/DDBJ whole genome shotgun (WGS) entry which is preliminary data.</text>
</comment>
<dbReference type="InterPro" id="IPR037138">
    <property type="entry name" value="His_deacetylse_dom_sf"/>
</dbReference>
<dbReference type="PANTHER" id="PTHR10625">
    <property type="entry name" value="HISTONE DEACETYLASE HDAC1-RELATED"/>
    <property type="match status" value="1"/>
</dbReference>
<dbReference type="InterPro" id="IPR023801">
    <property type="entry name" value="His_deacetylse_dom"/>
</dbReference>
<evidence type="ECO:0000259" key="2">
    <source>
        <dbReference type="Pfam" id="PF00850"/>
    </source>
</evidence>
<proteinExistence type="inferred from homology"/>
<gene>
    <name evidence="3" type="ORF">PGH07_00875</name>
</gene>
<sequence length="303" mass="33449">MRVAYITDEIYLRHKTGAMHPESPDRLIAIDNALEEIKDELITVEPISVSEKIIELVHTPELVEKVKEASANEMAIDSDTVCSIDSFLAAKKAVGAGVVAVDGVKDGKFVRAFCSVRPPGHHATPTEAMGFCLFNNIAITARYAQSVGYKKVMIIDFDVHHGNGTQETFWEDDTVFYFSSHQAFSYPGTGAESHTGEGKGKGYTANFLMMPESGDEVLLDIYQNDLPPLVKKFQPDIILVSAGYDLHESDPLASLNITTNGIRKMVRTILSLRNVPYIFFLEGGYQLDALGENVRVTVEEMLL</sequence>
<dbReference type="CDD" id="cd09992">
    <property type="entry name" value="HDAC_classII"/>
    <property type="match status" value="1"/>
</dbReference>
<dbReference type="Pfam" id="PF00850">
    <property type="entry name" value="Hist_deacetyl"/>
    <property type="match status" value="1"/>
</dbReference>
<evidence type="ECO:0000313" key="4">
    <source>
        <dbReference type="Proteomes" id="UP001169069"/>
    </source>
</evidence>
<dbReference type="Gene3D" id="3.40.800.20">
    <property type="entry name" value="Histone deacetylase domain"/>
    <property type="match status" value="1"/>
</dbReference>
<dbReference type="SUPFAM" id="SSF52768">
    <property type="entry name" value="Arginase/deacetylase"/>
    <property type="match status" value="1"/>
</dbReference>
<evidence type="ECO:0000313" key="3">
    <source>
        <dbReference type="EMBL" id="MDM5270727.1"/>
    </source>
</evidence>
<keyword evidence="4" id="KW-1185">Reference proteome</keyword>
<evidence type="ECO:0000256" key="1">
    <source>
        <dbReference type="ARBA" id="ARBA00005947"/>
    </source>
</evidence>
<protein>
    <submittedName>
        <fullName evidence="3">Histone deacetylase</fullName>
    </submittedName>
</protein>
<accession>A0ABT7QVA9</accession>
<dbReference type="Proteomes" id="UP001169069">
    <property type="component" value="Unassembled WGS sequence"/>
</dbReference>
<dbReference type="InterPro" id="IPR000286">
    <property type="entry name" value="HDACs"/>
</dbReference>
<organism evidence="3 4">
    <name type="scientific">Sulfurovum zhangzhouensis</name>
    <dbReference type="NCBI Taxonomy" id="3019067"/>
    <lineage>
        <taxon>Bacteria</taxon>
        <taxon>Pseudomonadati</taxon>
        <taxon>Campylobacterota</taxon>
        <taxon>Epsilonproteobacteria</taxon>
        <taxon>Campylobacterales</taxon>
        <taxon>Sulfurovaceae</taxon>
        <taxon>Sulfurovum</taxon>
    </lineage>
</organism>
<dbReference type="InterPro" id="IPR023696">
    <property type="entry name" value="Ureohydrolase_dom_sf"/>
</dbReference>
<name>A0ABT7QVA9_9BACT</name>